<dbReference type="Proteomes" id="UP001434337">
    <property type="component" value="Chromosome"/>
</dbReference>
<proteinExistence type="predicted"/>
<protein>
    <submittedName>
        <fullName evidence="1">Uncharacterized protein</fullName>
    </submittedName>
</protein>
<reference evidence="1 2" key="1">
    <citation type="journal article" date="2023" name="Environ Microbiome">
        <title>A coral-associated actinobacterium mitigates coral bleaching under heat stress.</title>
        <authorList>
            <person name="Li J."/>
            <person name="Zou Y."/>
            <person name="Li Q."/>
            <person name="Zhang J."/>
            <person name="Bourne D.G."/>
            <person name="Lyu Y."/>
            <person name="Liu C."/>
            <person name="Zhang S."/>
        </authorList>
    </citation>
    <scope>NUCLEOTIDE SEQUENCE [LARGE SCALE GENOMIC DNA]</scope>
    <source>
        <strain evidence="1 2">SCSIO 13291</strain>
    </source>
</reference>
<name>A0ABZ3C9X0_9ACTN</name>
<gene>
    <name evidence="1" type="ORF">PCC79_16990</name>
</gene>
<evidence type="ECO:0000313" key="1">
    <source>
        <dbReference type="EMBL" id="WZW98555.1"/>
    </source>
</evidence>
<organism evidence="1 2">
    <name type="scientific">Propioniciclava soli</name>
    <dbReference type="NCBI Taxonomy" id="2775081"/>
    <lineage>
        <taxon>Bacteria</taxon>
        <taxon>Bacillati</taxon>
        <taxon>Actinomycetota</taxon>
        <taxon>Actinomycetes</taxon>
        <taxon>Propionibacteriales</taxon>
        <taxon>Propionibacteriaceae</taxon>
        <taxon>Propioniciclava</taxon>
    </lineage>
</organism>
<dbReference type="EMBL" id="CP115965">
    <property type="protein sequence ID" value="WZW98555.1"/>
    <property type="molecule type" value="Genomic_DNA"/>
</dbReference>
<accession>A0ABZ3C9X0</accession>
<sequence length="159" mass="17477">MNDTTPNPTIVVIIQVACDPASSGYSQLTQAVHAAVRASLDAQAALPATPVALADRTVTHTRHVGRTPQPRALGPTPPRPEPCCHDPRCDRNLLCLLLSPDSIRMIARRFFWSERTLYRRLRELYTTHHLGGRNQVSVRCLSGLRCADANTPFVADEAS</sequence>
<keyword evidence="2" id="KW-1185">Reference proteome</keyword>
<evidence type="ECO:0000313" key="2">
    <source>
        <dbReference type="Proteomes" id="UP001434337"/>
    </source>
</evidence>
<dbReference type="RefSeq" id="WP_232550225.1">
    <property type="nucleotide sequence ID" value="NZ_CP115965.1"/>
</dbReference>